<dbReference type="InterPro" id="IPR036424">
    <property type="entry name" value="UPP_synth-like_sf"/>
</dbReference>
<comment type="catalytic activity">
    <reaction evidence="3">
        <text>n isopentenyl diphosphate + (2E,6E)-farnesyl diphosphate = a di-trans,poly-cis-polyprenyl diphosphate + n diphosphate</text>
        <dbReference type="Rhea" id="RHEA:53008"/>
        <dbReference type="Rhea" id="RHEA-COMP:19494"/>
        <dbReference type="ChEBI" id="CHEBI:33019"/>
        <dbReference type="ChEBI" id="CHEBI:128769"/>
        <dbReference type="ChEBI" id="CHEBI:136960"/>
        <dbReference type="ChEBI" id="CHEBI:175763"/>
        <dbReference type="EC" id="2.5.1.87"/>
    </reaction>
</comment>
<evidence type="ECO:0000313" key="5">
    <source>
        <dbReference type="Proteomes" id="UP000887565"/>
    </source>
</evidence>
<dbReference type="PANTHER" id="PTHR10291:SF43">
    <property type="entry name" value="DEHYDRODOLICHYL DIPHOSPHATE SYNTHASE COMPLEX SUBUNIT DHDDS"/>
    <property type="match status" value="1"/>
</dbReference>
<dbReference type="Gene3D" id="3.40.1180.10">
    <property type="entry name" value="Decaprenyl diphosphate synthase-like"/>
    <property type="match status" value="2"/>
</dbReference>
<keyword evidence="5" id="KW-1185">Reference proteome</keyword>
<dbReference type="WBParaSite" id="nRc.2.0.1.t43223-RA">
    <property type="protein sequence ID" value="nRc.2.0.1.t43223-RA"/>
    <property type="gene ID" value="nRc.2.0.1.g43223"/>
</dbReference>
<accession>A0A915L0D4</accession>
<reference evidence="6" key="1">
    <citation type="submission" date="2022-11" db="UniProtKB">
        <authorList>
            <consortium name="WormBaseParasite"/>
        </authorList>
    </citation>
    <scope>IDENTIFICATION</scope>
</reference>
<dbReference type="GO" id="GO:0005783">
    <property type="term" value="C:endoplasmic reticulum"/>
    <property type="evidence" value="ECO:0007669"/>
    <property type="project" value="TreeGrafter"/>
</dbReference>
<evidence type="ECO:0000256" key="1">
    <source>
        <dbReference type="ARBA" id="ARBA00005432"/>
    </source>
</evidence>
<dbReference type="SUPFAM" id="SSF64005">
    <property type="entry name" value="Undecaprenyl diphosphate synthase"/>
    <property type="match status" value="2"/>
</dbReference>
<evidence type="ECO:0000313" key="6">
    <source>
        <dbReference type="WBParaSite" id="nRc.2.0.1.t43223-RA"/>
    </source>
</evidence>
<dbReference type="GO" id="GO:0045547">
    <property type="term" value="F:ditrans,polycis-polyprenyl diphosphate synthase [(2E,6E)-farnesyl diphosphate specific] activity"/>
    <property type="evidence" value="ECO:0007669"/>
    <property type="project" value="UniProtKB-EC"/>
</dbReference>
<dbReference type="Proteomes" id="UP000887565">
    <property type="component" value="Unplaced"/>
</dbReference>
<name>A0A915L0D4_ROMCU</name>
<dbReference type="PANTHER" id="PTHR10291">
    <property type="entry name" value="DEHYDRODOLICHYL DIPHOSPHATE SYNTHASE FAMILY MEMBER"/>
    <property type="match status" value="1"/>
</dbReference>
<dbReference type="Pfam" id="PF01255">
    <property type="entry name" value="Prenyltransf"/>
    <property type="match status" value="1"/>
</dbReference>
<comment type="similarity">
    <text evidence="1 4">Belongs to the UPP synthase family.</text>
</comment>
<keyword evidence="2 4" id="KW-0808">Transferase</keyword>
<dbReference type="GO" id="GO:0016094">
    <property type="term" value="P:polyprenol biosynthetic process"/>
    <property type="evidence" value="ECO:0007669"/>
    <property type="project" value="TreeGrafter"/>
</dbReference>
<dbReference type="NCBIfam" id="TIGR00055">
    <property type="entry name" value="uppS"/>
    <property type="match status" value="1"/>
</dbReference>
<evidence type="ECO:0000256" key="2">
    <source>
        <dbReference type="ARBA" id="ARBA00022679"/>
    </source>
</evidence>
<evidence type="ECO:0000256" key="3">
    <source>
        <dbReference type="ARBA" id="ARBA00047353"/>
    </source>
</evidence>
<dbReference type="InterPro" id="IPR001441">
    <property type="entry name" value="UPP_synth-like"/>
</dbReference>
<organism evidence="5 6">
    <name type="scientific">Romanomermis culicivorax</name>
    <name type="common">Nematode worm</name>
    <dbReference type="NCBI Taxonomy" id="13658"/>
    <lineage>
        <taxon>Eukaryota</taxon>
        <taxon>Metazoa</taxon>
        <taxon>Ecdysozoa</taxon>
        <taxon>Nematoda</taxon>
        <taxon>Enoplea</taxon>
        <taxon>Dorylaimia</taxon>
        <taxon>Mermithida</taxon>
        <taxon>Mermithoidea</taxon>
        <taxon>Mermithidae</taxon>
        <taxon>Romanomermis</taxon>
    </lineage>
</organism>
<proteinExistence type="inferred from homology"/>
<dbReference type="EC" id="2.5.1.-" evidence="4"/>
<sequence length="242" mass="27688">MRSYFEQILKNFQKFCCKILKSGPLPKHVAFIMDGNRRYARQNALSSVLEGHTRGYSACYDMFYALTGTGNHSCINIDRGLAMRSYFEQILKNFQKFCCKILKSGPLPKHVAFIMDGNRRYARQNALSSVLEGHTRGYSALSATLEWCKELNITEVTIYAFSIENFKRTKAEVDGLFDMARQKLAQMKGDRSNISKNDLRFRFWGNLNLLPVDIQDSIRELVASTANNSRLDAVLEVMIPKI</sequence>
<protein>
    <recommendedName>
        <fullName evidence="4">Alkyl transferase</fullName>
        <ecNumber evidence="4">2.5.1.-</ecNumber>
    </recommendedName>
</protein>
<evidence type="ECO:0000256" key="4">
    <source>
        <dbReference type="RuleBase" id="RU363018"/>
    </source>
</evidence>
<dbReference type="AlphaFoldDB" id="A0A915L0D4"/>